<feature type="transmembrane region" description="Helical" evidence="8">
    <location>
        <begin position="271"/>
        <end position="293"/>
    </location>
</feature>
<keyword evidence="6" id="KW-0539">Nucleus</keyword>
<feature type="transmembrane region" description="Helical" evidence="8">
    <location>
        <begin position="429"/>
        <end position="453"/>
    </location>
</feature>
<feature type="transmembrane region" description="Helical" evidence="8">
    <location>
        <begin position="77"/>
        <end position="98"/>
    </location>
</feature>
<evidence type="ECO:0000256" key="2">
    <source>
        <dbReference type="ARBA" id="ARBA00008066"/>
    </source>
</evidence>
<evidence type="ECO:0000313" key="10">
    <source>
        <dbReference type="EMBL" id="KAF4964575.1"/>
    </source>
</evidence>
<feature type="transmembrane region" description="Helical" evidence="8">
    <location>
        <begin position="313"/>
        <end position="335"/>
    </location>
</feature>
<evidence type="ECO:0000256" key="5">
    <source>
        <dbReference type="ARBA" id="ARBA00023136"/>
    </source>
</evidence>
<feature type="transmembrane region" description="Helical" evidence="8">
    <location>
        <begin position="235"/>
        <end position="259"/>
    </location>
</feature>
<dbReference type="Proteomes" id="UP000622797">
    <property type="component" value="Unassembled WGS sequence"/>
</dbReference>
<sequence length="994" mass="108295">MAKEPKCPTPDIHADAEDLRAGEITADTQHDAVFGEITEDGPNYRNVGWVGTAFLMMKTQIGLGVLSFPSVFDTLGMIPGVILLCTVAGITTWSNYVVGVFKINHRNVYGVDDAGELMFGRIGKELFAFAFLGQYIFTAGSAMLSLSISLNALSSHGACTAIFVAVAFIVIFVLSSIRTLGRITWLAIVGVVCIITADSKVFIVTIAVGVQDRPPGAPQDGEWKSDFKLFGNPTFAQGVSAVTTLIFAYAGTGAFFPIVSEMRDPHLYPRALAVCQTTVTVVFLVVGIVVYYYCGPYVASPALGSAGSTIKKASYGIAIPGLLVSGILLAHQVKVSSKYLFVRILRGSKHLTSNSLIHWTTWLGCSFGVCLLGYILASAIPVFNGIVSLTGALFGTLLSFQPMGCMWLYDNWSRGKENPTLRWRLMVGWSLFVIAIGIFMMVAGTYGAIVGIIDSYEADGAIDVECDGYQQARLKWVDGPEDAPGGSDNTAARFPGLPHSSEEARVSSSAELISSLSHRSIDGSLADVDHQSKQSPEARNGISVGPFGAFSICEQTPASSTHGSPGIVTQEDVVMSETALNPSEPDANDQHQDQELEPLLDLDLWPTSENFLDWQDIFDLDSSNALPSTLGLDFDQVLPTPLDETTTFQDEPPQAPIVESQQIHQDQSQLPAFSSLLSTAEAQSLLGHYYSKVIAHIWSFPLGRKSSMDIHFDAAEKARLFLAGAVVLIQATANHNSMAQIETGLQQVVPQMGSRIYTTLFPGFVSPTDQMQSPLENMHLENIGGKSDPSLRFLYGVSEAWLSLVSQTTRLANQIEKPNTPADSHSASVSSPLARRKRHLENHVWSHAADSLRIAEARSDIEDCSPGSSRTHLVRALDFSLIIFFYRRILNSHPRLLQIYVGHVIRALQDFDVACEKEDVDSPSSPWPAFVAGCEALEPSHRAYFVDWLEKSFDQTGFTRYKTAISCIRETWSRYDNAKGDGDIGCTWMQEETL</sequence>
<dbReference type="Pfam" id="PF01490">
    <property type="entry name" value="Aa_trans"/>
    <property type="match status" value="1"/>
</dbReference>
<keyword evidence="5 8" id="KW-0472">Membrane</keyword>
<evidence type="ECO:0000259" key="9">
    <source>
        <dbReference type="Pfam" id="PF01490"/>
    </source>
</evidence>
<dbReference type="Gene3D" id="1.20.1740.10">
    <property type="entry name" value="Amino acid/polyamine transporter I"/>
    <property type="match status" value="1"/>
</dbReference>
<evidence type="ECO:0000256" key="6">
    <source>
        <dbReference type="ARBA" id="ARBA00023242"/>
    </source>
</evidence>
<feature type="transmembrane region" description="Helical" evidence="8">
    <location>
        <begin position="154"/>
        <end position="174"/>
    </location>
</feature>
<dbReference type="GO" id="GO:0016020">
    <property type="term" value="C:membrane"/>
    <property type="evidence" value="ECO:0007669"/>
    <property type="project" value="UniProtKB-SubCell"/>
</dbReference>
<protein>
    <recommendedName>
        <fullName evidence="9">Amino acid transporter transmembrane domain-containing protein</fullName>
    </recommendedName>
</protein>
<accession>A0A8H4TUZ4</accession>
<comment type="similarity">
    <text evidence="2">Belongs to the amino acid/polyamine transporter 2 family.</text>
</comment>
<feature type="transmembrane region" description="Helical" evidence="8">
    <location>
        <begin position="356"/>
        <end position="380"/>
    </location>
</feature>
<evidence type="ECO:0000313" key="11">
    <source>
        <dbReference type="Proteomes" id="UP000622797"/>
    </source>
</evidence>
<feature type="transmembrane region" description="Helical" evidence="8">
    <location>
        <begin position="386"/>
        <end position="409"/>
    </location>
</feature>
<dbReference type="PANTHER" id="PTHR22950">
    <property type="entry name" value="AMINO ACID TRANSPORTER"/>
    <property type="match status" value="1"/>
</dbReference>
<feature type="transmembrane region" description="Helical" evidence="8">
    <location>
        <begin position="186"/>
        <end position="210"/>
    </location>
</feature>
<evidence type="ECO:0000256" key="1">
    <source>
        <dbReference type="ARBA" id="ARBA00004141"/>
    </source>
</evidence>
<keyword evidence="4 8" id="KW-1133">Transmembrane helix</keyword>
<dbReference type="Pfam" id="PF11951">
    <property type="entry name" value="Fungal_trans_2"/>
    <property type="match status" value="1"/>
</dbReference>
<gene>
    <name evidence="10" type="ORF">FSARC_7534</name>
</gene>
<dbReference type="FunFam" id="1.20.1740.10:FF:000039">
    <property type="entry name" value="Neutral amino acid transporter (Eurofung)"/>
    <property type="match status" value="1"/>
</dbReference>
<feature type="region of interest" description="Disordered" evidence="7">
    <location>
        <begin position="477"/>
        <end position="501"/>
    </location>
</feature>
<feature type="domain" description="Amino acid transporter transmembrane" evidence="9">
    <location>
        <begin position="47"/>
        <end position="449"/>
    </location>
</feature>
<organism evidence="10 11">
    <name type="scientific">Fusarium sarcochroum</name>
    <dbReference type="NCBI Taxonomy" id="1208366"/>
    <lineage>
        <taxon>Eukaryota</taxon>
        <taxon>Fungi</taxon>
        <taxon>Dikarya</taxon>
        <taxon>Ascomycota</taxon>
        <taxon>Pezizomycotina</taxon>
        <taxon>Sordariomycetes</taxon>
        <taxon>Hypocreomycetidae</taxon>
        <taxon>Hypocreales</taxon>
        <taxon>Nectriaceae</taxon>
        <taxon>Fusarium</taxon>
        <taxon>Fusarium lateritium species complex</taxon>
    </lineage>
</organism>
<comment type="caution">
    <text evidence="10">The sequence shown here is derived from an EMBL/GenBank/DDBJ whole genome shotgun (WGS) entry which is preliminary data.</text>
</comment>
<reference evidence="10" key="2">
    <citation type="submission" date="2020-05" db="EMBL/GenBank/DDBJ databases">
        <authorList>
            <person name="Kim H.-S."/>
            <person name="Proctor R.H."/>
            <person name="Brown D.W."/>
        </authorList>
    </citation>
    <scope>NUCLEOTIDE SEQUENCE</scope>
    <source>
        <strain evidence="10">NRRL 20472</strain>
    </source>
</reference>
<dbReference type="EMBL" id="JABEXW010000400">
    <property type="protein sequence ID" value="KAF4964575.1"/>
    <property type="molecule type" value="Genomic_DNA"/>
</dbReference>
<dbReference type="GO" id="GO:0015179">
    <property type="term" value="F:L-amino acid transmembrane transporter activity"/>
    <property type="evidence" value="ECO:0007669"/>
    <property type="project" value="TreeGrafter"/>
</dbReference>
<evidence type="ECO:0000256" key="7">
    <source>
        <dbReference type="SAM" id="MobiDB-lite"/>
    </source>
</evidence>
<dbReference type="PANTHER" id="PTHR22950:SF683">
    <property type="entry name" value="AMINO ACID TRANSPORTER (EUROFUNG)"/>
    <property type="match status" value="1"/>
</dbReference>
<dbReference type="AlphaFoldDB" id="A0A8H4TUZ4"/>
<reference evidence="10" key="1">
    <citation type="journal article" date="2020" name="BMC Genomics">
        <title>Correction to: Identification and distribution of gene clusters required for synthesis of sphingolipid metabolism inhibitors in diverse species of the filamentous fungus Fusarium.</title>
        <authorList>
            <person name="Kim H.S."/>
            <person name="Lohmar J.M."/>
            <person name="Busman M."/>
            <person name="Brown D.W."/>
            <person name="Naumann T.A."/>
            <person name="Divon H.H."/>
            <person name="Lysoe E."/>
            <person name="Uhlig S."/>
            <person name="Proctor R.H."/>
        </authorList>
    </citation>
    <scope>NUCLEOTIDE SEQUENCE</scope>
    <source>
        <strain evidence="10">NRRL 20472</strain>
    </source>
</reference>
<proteinExistence type="inferred from homology"/>
<keyword evidence="11" id="KW-1185">Reference proteome</keyword>
<feature type="transmembrane region" description="Helical" evidence="8">
    <location>
        <begin position="126"/>
        <end position="148"/>
    </location>
</feature>
<evidence type="ECO:0000256" key="8">
    <source>
        <dbReference type="SAM" id="Phobius"/>
    </source>
</evidence>
<name>A0A8H4TUZ4_9HYPO</name>
<keyword evidence="3 8" id="KW-0812">Transmembrane</keyword>
<comment type="subcellular location">
    <subcellularLocation>
        <location evidence="1">Membrane</location>
        <topology evidence="1">Multi-pass membrane protein</topology>
    </subcellularLocation>
</comment>
<evidence type="ECO:0000256" key="4">
    <source>
        <dbReference type="ARBA" id="ARBA00022989"/>
    </source>
</evidence>
<dbReference type="OrthoDB" id="40134at2759"/>
<dbReference type="InterPro" id="IPR013057">
    <property type="entry name" value="AA_transpt_TM"/>
</dbReference>
<evidence type="ECO:0000256" key="3">
    <source>
        <dbReference type="ARBA" id="ARBA00022692"/>
    </source>
</evidence>
<dbReference type="InterPro" id="IPR021858">
    <property type="entry name" value="Fun_TF"/>
</dbReference>